<evidence type="ECO:0000313" key="2">
    <source>
        <dbReference type="Proteomes" id="UP000887458"/>
    </source>
</evidence>
<name>A0ABQ8JBZ7_DERPT</name>
<accession>A0ABQ8JBZ7</accession>
<reference evidence="1 2" key="2">
    <citation type="journal article" date="2022" name="Mol. Biol. Evol.">
        <title>Comparative Genomics Reveals Insights into the Divergent Evolution of Astigmatic Mites and Household Pest Adaptations.</title>
        <authorList>
            <person name="Xiong Q."/>
            <person name="Wan A.T."/>
            <person name="Liu X."/>
            <person name="Fung C.S."/>
            <person name="Xiao X."/>
            <person name="Malainual N."/>
            <person name="Hou J."/>
            <person name="Wang L."/>
            <person name="Wang M."/>
            <person name="Yang K.Y."/>
            <person name="Cui Y."/>
            <person name="Leung E.L."/>
            <person name="Nong W."/>
            <person name="Shin S.K."/>
            <person name="Au S.W."/>
            <person name="Jeong K.Y."/>
            <person name="Chew F.T."/>
            <person name="Hui J.H."/>
            <person name="Leung T.F."/>
            <person name="Tungtrongchitr A."/>
            <person name="Zhong N."/>
            <person name="Liu Z."/>
            <person name="Tsui S.K."/>
        </authorList>
    </citation>
    <scope>NUCLEOTIDE SEQUENCE [LARGE SCALE GENOMIC DNA]</scope>
    <source>
        <strain evidence="1">Derp</strain>
    </source>
</reference>
<comment type="caution">
    <text evidence="1">The sequence shown here is derived from an EMBL/GenBank/DDBJ whole genome shotgun (WGS) entry which is preliminary data.</text>
</comment>
<protein>
    <submittedName>
        <fullName evidence="1">Uncharacterized protein</fullName>
    </submittedName>
</protein>
<dbReference type="EMBL" id="NJHN03000054">
    <property type="protein sequence ID" value="KAH9419928.1"/>
    <property type="molecule type" value="Genomic_DNA"/>
</dbReference>
<sequence length="74" mass="9008">MERKNIIPVINNLIYFYHQIPYDNDDDDNKLKKILSNPTSFAPYWTELYFKTIDNHFTDQILLEVKPYLIKDRN</sequence>
<reference evidence="1 2" key="1">
    <citation type="journal article" date="2018" name="J. Allergy Clin. Immunol.">
        <title>High-quality assembly of Dermatophagoides pteronyssinus genome and transcriptome reveals a wide range of novel allergens.</title>
        <authorList>
            <person name="Liu X.Y."/>
            <person name="Yang K.Y."/>
            <person name="Wang M.Q."/>
            <person name="Kwok J.S."/>
            <person name="Zeng X."/>
            <person name="Yang Z."/>
            <person name="Xiao X.J."/>
            <person name="Lau C.P."/>
            <person name="Li Y."/>
            <person name="Huang Z.M."/>
            <person name="Ba J.G."/>
            <person name="Yim A.K."/>
            <person name="Ouyang C.Y."/>
            <person name="Ngai S.M."/>
            <person name="Chan T.F."/>
            <person name="Leung E.L."/>
            <person name="Liu L."/>
            <person name="Liu Z.G."/>
            <person name="Tsui S.K."/>
        </authorList>
    </citation>
    <scope>NUCLEOTIDE SEQUENCE [LARGE SCALE GENOMIC DNA]</scope>
    <source>
        <strain evidence="1">Derp</strain>
    </source>
</reference>
<keyword evidence="2" id="KW-1185">Reference proteome</keyword>
<dbReference type="Proteomes" id="UP000887458">
    <property type="component" value="Unassembled WGS sequence"/>
</dbReference>
<evidence type="ECO:0000313" key="1">
    <source>
        <dbReference type="EMBL" id="KAH9419928.1"/>
    </source>
</evidence>
<organism evidence="1 2">
    <name type="scientific">Dermatophagoides pteronyssinus</name>
    <name type="common">European house dust mite</name>
    <dbReference type="NCBI Taxonomy" id="6956"/>
    <lineage>
        <taxon>Eukaryota</taxon>
        <taxon>Metazoa</taxon>
        <taxon>Ecdysozoa</taxon>
        <taxon>Arthropoda</taxon>
        <taxon>Chelicerata</taxon>
        <taxon>Arachnida</taxon>
        <taxon>Acari</taxon>
        <taxon>Acariformes</taxon>
        <taxon>Sarcoptiformes</taxon>
        <taxon>Astigmata</taxon>
        <taxon>Psoroptidia</taxon>
        <taxon>Analgoidea</taxon>
        <taxon>Pyroglyphidae</taxon>
        <taxon>Dermatophagoidinae</taxon>
        <taxon>Dermatophagoides</taxon>
    </lineage>
</organism>
<proteinExistence type="predicted"/>
<gene>
    <name evidence="1" type="ORF">DERP_001761</name>
</gene>